<dbReference type="AlphaFoldDB" id="A0A811LZK4"/>
<dbReference type="EMBL" id="CAJFCV020000005">
    <property type="protein sequence ID" value="CAG9124117.1"/>
    <property type="molecule type" value="Genomic_DNA"/>
</dbReference>
<comment type="caution">
    <text evidence="4">The sequence shown here is derived from an EMBL/GenBank/DDBJ whole genome shotgun (WGS) entry which is preliminary data.</text>
</comment>
<feature type="signal peptide" evidence="2">
    <location>
        <begin position="1"/>
        <end position="23"/>
    </location>
</feature>
<dbReference type="PANTHER" id="PTHR47327:SF12">
    <property type="entry name" value="APPLE DOMAIN-CONTAINING PROTEIN"/>
    <property type="match status" value="1"/>
</dbReference>
<organism evidence="4 5">
    <name type="scientific">Bursaphelenchus xylophilus</name>
    <name type="common">Pinewood nematode worm</name>
    <name type="synonym">Aphelenchoides xylophilus</name>
    <dbReference type="NCBI Taxonomy" id="6326"/>
    <lineage>
        <taxon>Eukaryota</taxon>
        <taxon>Metazoa</taxon>
        <taxon>Ecdysozoa</taxon>
        <taxon>Nematoda</taxon>
        <taxon>Chromadorea</taxon>
        <taxon>Rhabditida</taxon>
        <taxon>Tylenchina</taxon>
        <taxon>Tylenchomorpha</taxon>
        <taxon>Aphelenchoidea</taxon>
        <taxon>Aphelenchoididae</taxon>
        <taxon>Bursaphelenchus</taxon>
    </lineage>
</organism>
<accession>A0A811LZK4</accession>
<dbReference type="PROSITE" id="PS50948">
    <property type="entry name" value="PAN"/>
    <property type="match status" value="2"/>
</dbReference>
<dbReference type="Pfam" id="PF00024">
    <property type="entry name" value="PAN_1"/>
    <property type="match status" value="1"/>
</dbReference>
<dbReference type="PANTHER" id="PTHR47327">
    <property type="entry name" value="FI18240P1-RELATED"/>
    <property type="match status" value="1"/>
</dbReference>
<proteinExistence type="predicted"/>
<dbReference type="InterPro" id="IPR003609">
    <property type="entry name" value="Pan_app"/>
</dbReference>
<dbReference type="InterPro" id="IPR052774">
    <property type="entry name" value="Celegans_DevNeuronal_Protein"/>
</dbReference>
<evidence type="ECO:0000313" key="5">
    <source>
        <dbReference type="Proteomes" id="UP000659654"/>
    </source>
</evidence>
<keyword evidence="2" id="KW-0732">Signal</keyword>
<feature type="domain" description="Apple" evidence="3">
    <location>
        <begin position="367"/>
        <end position="446"/>
    </location>
</feature>
<dbReference type="Proteomes" id="UP000582659">
    <property type="component" value="Unassembled WGS sequence"/>
</dbReference>
<dbReference type="EMBL" id="CAJFDI010000005">
    <property type="protein sequence ID" value="CAD5232129.1"/>
    <property type="molecule type" value="Genomic_DNA"/>
</dbReference>
<feature type="chain" id="PRO_5036221455" evidence="2">
    <location>
        <begin position="24"/>
        <end position="446"/>
    </location>
</feature>
<evidence type="ECO:0000256" key="1">
    <source>
        <dbReference type="SAM" id="MobiDB-lite"/>
    </source>
</evidence>
<dbReference type="SUPFAM" id="SSF57414">
    <property type="entry name" value="Hairpin loop containing domain-like"/>
    <property type="match status" value="1"/>
</dbReference>
<dbReference type="Gene3D" id="3.50.4.10">
    <property type="entry name" value="Hepatocyte Growth Factor"/>
    <property type="match status" value="1"/>
</dbReference>
<dbReference type="SMART" id="SM00473">
    <property type="entry name" value="PAN_AP"/>
    <property type="match status" value="2"/>
</dbReference>
<feature type="domain" description="Apple" evidence="3">
    <location>
        <begin position="168"/>
        <end position="248"/>
    </location>
</feature>
<sequence>MTVSYLKLLRIYVLSVIVGCSQGQLTSICVQTVSDIIKNLHQIPSQHGLPIKQTTAPLLIFKRRFRDVSSQQRYLSRLVKAYQSERVKTRLRWRRKRDTVNGILAECVKTVCTEKRNDPTKVEGTVQLLVNTAQLKAFYRKMIGRCIVNGGGELTRNGRQEPDLHDKCFERVEGKVLVGISDQNIKDVADVQVCERLCATAEKDSDFICKSAMYYGKEKECILASESRDSMAELYVDDSNGIYIHNKCVGKATVQPMTTTSTVTPIGLSTTQKMTEPTKQTVIQPSGYESPPNSKEPEEQPFDANPDQIFYGIQPPPNKAIPDEVIDSYGMVNMTEREETYRQVPVLPNNLNQKRLFDEAPVTAPKCFTRFRPLHVRSIRSTNTTTLEECTGLCLKCSSCLKGLKCEIAGFSRQFKQCVLAQTDIRWQIQSTSKLTDFVYFKRENC</sequence>
<feature type="region of interest" description="Disordered" evidence="1">
    <location>
        <begin position="268"/>
        <end position="306"/>
    </location>
</feature>
<evidence type="ECO:0000313" key="4">
    <source>
        <dbReference type="EMBL" id="CAD5232129.1"/>
    </source>
</evidence>
<dbReference type="CDD" id="cd01099">
    <property type="entry name" value="PAN_AP_HGF"/>
    <property type="match status" value="1"/>
</dbReference>
<name>A0A811LZK4_BURXY</name>
<protein>
    <submittedName>
        <fullName evidence="4">(pine wood nematode) hypothetical protein</fullName>
    </submittedName>
</protein>
<evidence type="ECO:0000256" key="2">
    <source>
        <dbReference type="SAM" id="SignalP"/>
    </source>
</evidence>
<dbReference type="GO" id="GO:0009653">
    <property type="term" value="P:anatomical structure morphogenesis"/>
    <property type="evidence" value="ECO:0007669"/>
    <property type="project" value="TreeGrafter"/>
</dbReference>
<dbReference type="Proteomes" id="UP000659654">
    <property type="component" value="Unassembled WGS sequence"/>
</dbReference>
<gene>
    <name evidence="4" type="ORF">BXYJ_LOCUS12220</name>
</gene>
<reference evidence="4" key="1">
    <citation type="submission" date="2020-09" db="EMBL/GenBank/DDBJ databases">
        <authorList>
            <person name="Kikuchi T."/>
        </authorList>
    </citation>
    <scope>NUCLEOTIDE SEQUENCE</scope>
    <source>
        <strain evidence="4">Ka4C1</strain>
    </source>
</reference>
<keyword evidence="5" id="KW-1185">Reference proteome</keyword>
<feature type="compositionally biased region" description="Polar residues" evidence="1">
    <location>
        <begin position="268"/>
        <end position="284"/>
    </location>
</feature>
<evidence type="ECO:0000259" key="3">
    <source>
        <dbReference type="PROSITE" id="PS50948"/>
    </source>
</evidence>
<dbReference type="OrthoDB" id="6423981at2759"/>